<keyword evidence="2" id="KW-1185">Reference proteome</keyword>
<accession>A0ABM9EBC3</accession>
<dbReference type="EMBL" id="CAKXZT010000150">
    <property type="protein sequence ID" value="CAH2406629.1"/>
    <property type="molecule type" value="Genomic_DNA"/>
</dbReference>
<reference evidence="1 2" key="1">
    <citation type="submission" date="2022-03" db="EMBL/GenBank/DDBJ databases">
        <authorList>
            <person name="Brunel B."/>
        </authorList>
    </citation>
    <scope>NUCLEOTIDE SEQUENCE [LARGE SCALE GENOMIC DNA]</scope>
    <source>
        <strain evidence="1">STM5069sample</strain>
    </source>
</reference>
<evidence type="ECO:0000313" key="2">
    <source>
        <dbReference type="Proteomes" id="UP001153050"/>
    </source>
</evidence>
<proteinExistence type="predicted"/>
<gene>
    <name evidence="1" type="ORF">MES5069_530039</name>
</gene>
<sequence length="171" mass="18665">MKLAALRLCYGTQVGIVVDAHARRQMRHAGVLADLERRRHRRGIDVDDQGDGFDAGGRLGRVDIDVDGHDGGILRPLRRLDPDDAAIDQNCPIAEHVAFQILPDPVRRRGCLLGVGGSGGTNERADGHDNRGKYSCERQAELPAPVGVVLHFDASTNVREVVPRPMSRIDP</sequence>
<protein>
    <submittedName>
        <fullName evidence="1">Uncharacterized protein</fullName>
    </submittedName>
</protein>
<name>A0ABM9EBC3_9HYPH</name>
<dbReference type="Proteomes" id="UP001153050">
    <property type="component" value="Unassembled WGS sequence"/>
</dbReference>
<comment type="caution">
    <text evidence="1">The sequence shown here is derived from an EMBL/GenBank/DDBJ whole genome shotgun (WGS) entry which is preliminary data.</text>
</comment>
<evidence type="ECO:0000313" key="1">
    <source>
        <dbReference type="EMBL" id="CAH2406629.1"/>
    </source>
</evidence>
<organism evidence="1 2">
    <name type="scientific">Mesorhizobium escarrei</name>
    <dbReference type="NCBI Taxonomy" id="666018"/>
    <lineage>
        <taxon>Bacteria</taxon>
        <taxon>Pseudomonadati</taxon>
        <taxon>Pseudomonadota</taxon>
        <taxon>Alphaproteobacteria</taxon>
        <taxon>Hyphomicrobiales</taxon>
        <taxon>Phyllobacteriaceae</taxon>
        <taxon>Mesorhizobium</taxon>
    </lineage>
</organism>